<accession>A0A565C7R0</accession>
<evidence type="ECO:0000259" key="2">
    <source>
        <dbReference type="Pfam" id="PF08083"/>
    </source>
</evidence>
<dbReference type="GO" id="GO:0005682">
    <property type="term" value="C:U5 snRNP"/>
    <property type="evidence" value="ECO:0007669"/>
    <property type="project" value="TreeGrafter"/>
</dbReference>
<dbReference type="InterPro" id="IPR008964">
    <property type="entry name" value="Invasin/intimin_cell_adhesion"/>
</dbReference>
<dbReference type="GO" id="GO:0030619">
    <property type="term" value="F:U1 snRNA binding"/>
    <property type="evidence" value="ECO:0007669"/>
    <property type="project" value="TreeGrafter"/>
</dbReference>
<dbReference type="GO" id="GO:0017070">
    <property type="term" value="F:U6 snRNA binding"/>
    <property type="evidence" value="ECO:0007669"/>
    <property type="project" value="TreeGrafter"/>
</dbReference>
<sequence length="359" mass="39870">MGEMEGTLEIGMVSGVAEPLVGLEKVKGPKYQETVNMRLGDGTTRRGQVLQVDGEKVSVRTTCVRLAFCFLAMAMLSVGAAFESACSNRQENNLEEFSDLVKFTLSRKPTILLQWNPHVSQEIKLNVRGGGCANTSGDYSWRTTNSRIVALSSDGVIQAKSPGIVTVKATSTCDPQIYDEIVVKVFASDESDVCYDMDDMEATIYKSRACLDIEFAFCALFGVTLSIILRIMVICRLGALKFVPHAVCSGREVLYHITGAITFVNEIPWVVEPIFSITTLAMEDLKLRRRSTCSDLFQSTKLDWVEVGLQVCRQGYNMLNLLIQRKSLNYLHLDYNFNLKPVKTHVLETLSISAVRSFG</sequence>
<dbReference type="Gene3D" id="2.60.40.1080">
    <property type="match status" value="1"/>
</dbReference>
<evidence type="ECO:0000259" key="1">
    <source>
        <dbReference type="Pfam" id="PF08082"/>
    </source>
</evidence>
<name>A0A565C7R0_9BRAS</name>
<dbReference type="OrthoDB" id="1111357at2759"/>
<dbReference type="GO" id="GO:0030623">
    <property type="term" value="F:U5 snRNA binding"/>
    <property type="evidence" value="ECO:0007669"/>
    <property type="project" value="TreeGrafter"/>
</dbReference>
<protein>
    <recommendedName>
        <fullName evidence="5">BIG2 domain-containing protein</fullName>
    </recommendedName>
</protein>
<dbReference type="AlphaFoldDB" id="A0A565C7R0"/>
<feature type="domain" description="PROCN" evidence="2">
    <location>
        <begin position="293"/>
        <end position="345"/>
    </location>
</feature>
<feature type="domain" description="PRO8NT" evidence="1">
    <location>
        <begin position="251"/>
        <end position="289"/>
    </location>
</feature>
<organism evidence="3 4">
    <name type="scientific">Arabis nemorensis</name>
    <dbReference type="NCBI Taxonomy" id="586526"/>
    <lineage>
        <taxon>Eukaryota</taxon>
        <taxon>Viridiplantae</taxon>
        <taxon>Streptophyta</taxon>
        <taxon>Embryophyta</taxon>
        <taxon>Tracheophyta</taxon>
        <taxon>Spermatophyta</taxon>
        <taxon>Magnoliopsida</taxon>
        <taxon>eudicotyledons</taxon>
        <taxon>Gunneridae</taxon>
        <taxon>Pentapetalae</taxon>
        <taxon>rosids</taxon>
        <taxon>malvids</taxon>
        <taxon>Brassicales</taxon>
        <taxon>Brassicaceae</taxon>
        <taxon>Arabideae</taxon>
        <taxon>Arabis</taxon>
    </lineage>
</organism>
<dbReference type="PANTHER" id="PTHR11140:SF0">
    <property type="entry name" value="PRE-MRNA-PROCESSING-SPLICING FACTOR 8"/>
    <property type="match status" value="1"/>
</dbReference>
<proteinExistence type="predicted"/>
<dbReference type="SUPFAM" id="SSF49373">
    <property type="entry name" value="Invasin/intimin cell-adhesion fragments"/>
    <property type="match status" value="1"/>
</dbReference>
<evidence type="ECO:0000313" key="4">
    <source>
        <dbReference type="Proteomes" id="UP000489600"/>
    </source>
</evidence>
<dbReference type="GO" id="GO:0030620">
    <property type="term" value="F:U2 snRNA binding"/>
    <property type="evidence" value="ECO:0007669"/>
    <property type="project" value="TreeGrafter"/>
</dbReference>
<dbReference type="GO" id="GO:0097157">
    <property type="term" value="F:pre-mRNA intronic binding"/>
    <property type="evidence" value="ECO:0007669"/>
    <property type="project" value="TreeGrafter"/>
</dbReference>
<evidence type="ECO:0008006" key="5">
    <source>
        <dbReference type="Google" id="ProtNLM"/>
    </source>
</evidence>
<dbReference type="Pfam" id="PF08083">
    <property type="entry name" value="PROCN"/>
    <property type="match status" value="1"/>
</dbReference>
<dbReference type="GO" id="GO:0000244">
    <property type="term" value="P:spliceosomal tri-snRNP complex assembly"/>
    <property type="evidence" value="ECO:0007669"/>
    <property type="project" value="TreeGrafter"/>
</dbReference>
<reference evidence="3" key="1">
    <citation type="submission" date="2019-07" db="EMBL/GenBank/DDBJ databases">
        <authorList>
            <person name="Dittberner H."/>
        </authorList>
    </citation>
    <scope>NUCLEOTIDE SEQUENCE [LARGE SCALE GENOMIC DNA]</scope>
</reference>
<gene>
    <name evidence="3" type="ORF">ANE_LOCUS20079</name>
</gene>
<dbReference type="InterPro" id="IPR012591">
    <property type="entry name" value="PRO8NT"/>
</dbReference>
<evidence type="ECO:0000313" key="3">
    <source>
        <dbReference type="EMBL" id="VVB09635.1"/>
    </source>
</evidence>
<dbReference type="Pfam" id="PF26182">
    <property type="entry name" value="Ig_NUP210_5th"/>
    <property type="match status" value="1"/>
</dbReference>
<dbReference type="EMBL" id="CABITT030000007">
    <property type="protein sequence ID" value="VVB09635.1"/>
    <property type="molecule type" value="Genomic_DNA"/>
</dbReference>
<dbReference type="CDD" id="cd18118">
    <property type="entry name" value="ATP-synt_V_A-type_beta_N"/>
    <property type="match status" value="1"/>
</dbReference>
<dbReference type="Proteomes" id="UP000489600">
    <property type="component" value="Unassembled WGS sequence"/>
</dbReference>
<dbReference type="GO" id="GO:0071013">
    <property type="term" value="C:catalytic step 2 spliceosome"/>
    <property type="evidence" value="ECO:0007669"/>
    <property type="project" value="TreeGrafter"/>
</dbReference>
<keyword evidence="4" id="KW-1185">Reference proteome</keyword>
<dbReference type="InterPro" id="IPR027652">
    <property type="entry name" value="PRP8"/>
</dbReference>
<dbReference type="PANTHER" id="PTHR11140">
    <property type="entry name" value="PRE-MRNA SPLICING FACTOR PRP8"/>
    <property type="match status" value="1"/>
</dbReference>
<comment type="caution">
    <text evidence="3">The sequence shown here is derived from an EMBL/GenBank/DDBJ whole genome shotgun (WGS) entry which is preliminary data.</text>
</comment>
<dbReference type="Pfam" id="PF08082">
    <property type="entry name" value="PRO8NT"/>
    <property type="match status" value="1"/>
</dbReference>
<dbReference type="InterPro" id="IPR012592">
    <property type="entry name" value="PROCN"/>
</dbReference>